<reference evidence="2 3" key="1">
    <citation type="submission" date="2015-01" db="EMBL/GenBank/DDBJ databases">
        <title>Evolution of Trichinella species and genotypes.</title>
        <authorList>
            <person name="Korhonen P.K."/>
            <person name="Edoardo P."/>
            <person name="Giuseppe L.R."/>
            <person name="Gasser R.B."/>
        </authorList>
    </citation>
    <scope>NUCLEOTIDE SEQUENCE [LARGE SCALE GENOMIC DNA]</scope>
    <source>
        <strain evidence="2">ISS141</strain>
    </source>
</reference>
<protein>
    <submittedName>
        <fullName evidence="2">Uncharacterized protein</fullName>
    </submittedName>
</protein>
<accession>A0A0V0XFV9</accession>
<dbReference type="AlphaFoldDB" id="A0A0V0XFV9"/>
<evidence type="ECO:0000313" key="2">
    <source>
        <dbReference type="EMBL" id="KRX86907.1"/>
    </source>
</evidence>
<gene>
    <name evidence="2" type="ORF">T4E_1858</name>
</gene>
<feature type="compositionally biased region" description="Basic residues" evidence="1">
    <location>
        <begin position="20"/>
        <end position="29"/>
    </location>
</feature>
<feature type="region of interest" description="Disordered" evidence="1">
    <location>
        <begin position="1"/>
        <end position="29"/>
    </location>
</feature>
<evidence type="ECO:0000256" key="1">
    <source>
        <dbReference type="SAM" id="MobiDB-lite"/>
    </source>
</evidence>
<organism evidence="2 3">
    <name type="scientific">Trichinella pseudospiralis</name>
    <name type="common">Parasitic roundworm</name>
    <dbReference type="NCBI Taxonomy" id="6337"/>
    <lineage>
        <taxon>Eukaryota</taxon>
        <taxon>Metazoa</taxon>
        <taxon>Ecdysozoa</taxon>
        <taxon>Nematoda</taxon>
        <taxon>Enoplea</taxon>
        <taxon>Dorylaimia</taxon>
        <taxon>Trichinellida</taxon>
        <taxon>Trichinellidae</taxon>
        <taxon>Trichinella</taxon>
    </lineage>
</organism>
<comment type="caution">
    <text evidence="2">The sequence shown here is derived from an EMBL/GenBank/DDBJ whole genome shotgun (WGS) entry which is preliminary data.</text>
</comment>
<dbReference type="EMBL" id="JYDU01000325">
    <property type="protein sequence ID" value="KRX86907.1"/>
    <property type="molecule type" value="Genomic_DNA"/>
</dbReference>
<sequence length="58" mass="6751">MAISKKFLRNDDNSNDQWSKKSRAHSLVPHKHDSKAVIWTNFEVATVIGQKEHMDNCR</sequence>
<dbReference type="Proteomes" id="UP000054815">
    <property type="component" value="Unassembled WGS sequence"/>
</dbReference>
<name>A0A0V0XFV9_TRIPS</name>
<evidence type="ECO:0000313" key="3">
    <source>
        <dbReference type="Proteomes" id="UP000054815"/>
    </source>
</evidence>
<proteinExistence type="predicted"/>